<feature type="region of interest" description="Disordered" evidence="1">
    <location>
        <begin position="1"/>
        <end position="28"/>
    </location>
</feature>
<organism evidence="2 3">
    <name type="scientific">Botrytis elliptica</name>
    <dbReference type="NCBI Taxonomy" id="278938"/>
    <lineage>
        <taxon>Eukaryota</taxon>
        <taxon>Fungi</taxon>
        <taxon>Dikarya</taxon>
        <taxon>Ascomycota</taxon>
        <taxon>Pezizomycotina</taxon>
        <taxon>Leotiomycetes</taxon>
        <taxon>Helotiales</taxon>
        <taxon>Sclerotiniaceae</taxon>
        <taxon>Botrytis</taxon>
    </lineage>
</organism>
<comment type="caution">
    <text evidence="2">The sequence shown here is derived from an EMBL/GenBank/DDBJ whole genome shotgun (WGS) entry which is preliminary data.</text>
</comment>
<gene>
    <name evidence="2" type="ORF">BELL_0096g00220</name>
</gene>
<keyword evidence="3" id="KW-1185">Reference proteome</keyword>
<dbReference type="AlphaFoldDB" id="A0A4Z1K2G5"/>
<feature type="region of interest" description="Disordered" evidence="1">
    <location>
        <begin position="156"/>
        <end position="204"/>
    </location>
</feature>
<dbReference type="Proteomes" id="UP000297229">
    <property type="component" value="Unassembled WGS sequence"/>
</dbReference>
<dbReference type="EMBL" id="PQXM01000096">
    <property type="protein sequence ID" value="TGO77672.1"/>
    <property type="molecule type" value="Genomic_DNA"/>
</dbReference>
<sequence>MSAAKEAEILKLNDEEKSKADLPRGNKLTPKLQDSISAIDPNVRTNVSAAPPAGHQLLQYYSEEQVALALSILKSKPDEISIQDNLNELRESIKLEESRSNRIVDSGEFWKRQFESQCILTDKLQTRIASQSILTGKLQTRIASLEKRLQRCRVPSMTSLSEDSEEEEIPSIAQRSTESHKDQPLKPARKKKRKRYESLDTVPDEDDEMGTDALALAYNHDHMMVATYCKSQYFHLSLRRIKGVLVLTQIPAVYRINQIRQSLHAESASASCRKLIELSWKAISDCVPKYIDVSVTNYHTKDIKCLAHLMSEIVECYKSCVEVSTEHYKTIAGRELVRKSNIIHSLCSFFDKALSELDKLCITKTKLPIRSEDSTSDWVETSADNDESMMVRFVANLLFGILGKIAWQQNNDLHKQIFEGILAFIIDHTGILISKIIFREHIAASKLPGNIATGDPSLDLTKKECALKSKYLIHLLEMALKIHEENMGTGPTEELLQKAKRKIQNTLKNSIIGGSLLGLKKPVQIAEEPIDIPGLEGLEVYSEDWAIQCVFTMIEIDENEDDEGVRVGGSGEAVTY</sequence>
<evidence type="ECO:0000313" key="2">
    <source>
        <dbReference type="EMBL" id="TGO77672.1"/>
    </source>
</evidence>
<evidence type="ECO:0000313" key="3">
    <source>
        <dbReference type="Proteomes" id="UP000297229"/>
    </source>
</evidence>
<name>A0A4Z1K2G5_9HELO</name>
<proteinExistence type="predicted"/>
<reference evidence="2 3" key="1">
    <citation type="submission" date="2017-12" db="EMBL/GenBank/DDBJ databases">
        <title>Comparative genomics of Botrytis spp.</title>
        <authorList>
            <person name="Valero-Jimenez C.A."/>
            <person name="Tapia P."/>
            <person name="Veloso J."/>
            <person name="Silva-Moreno E."/>
            <person name="Staats M."/>
            <person name="Valdes J.H."/>
            <person name="Van Kan J.A.L."/>
        </authorList>
    </citation>
    <scope>NUCLEOTIDE SEQUENCE [LARGE SCALE GENOMIC DNA]</scope>
    <source>
        <strain evidence="2 3">Be9601</strain>
    </source>
</reference>
<feature type="compositionally biased region" description="Basic and acidic residues" evidence="1">
    <location>
        <begin position="1"/>
        <end position="24"/>
    </location>
</feature>
<protein>
    <submittedName>
        <fullName evidence="2">Uncharacterized protein</fullName>
    </submittedName>
</protein>
<accession>A0A4Z1K2G5</accession>
<evidence type="ECO:0000256" key="1">
    <source>
        <dbReference type="SAM" id="MobiDB-lite"/>
    </source>
</evidence>